<gene>
    <name evidence="1" type="ORF">WJX74_010788</name>
</gene>
<dbReference type="AlphaFoldDB" id="A0AAW1QVK2"/>
<sequence length="136" mass="15297">MELYVKIHGLDSYDNLRFKPGTSGGSGRGPVDLYNQLVDILRILKTRAEQAGQPVSIAPCYKFLAKDIMAWNDAWGDDAFSPGRVPGWEGWLKNRRSMGVLPSLVHRVNMQSSDAEPSVESSDRRFKQARMAQWSI</sequence>
<dbReference type="EMBL" id="JALJOS010000025">
    <property type="protein sequence ID" value="KAK9825338.1"/>
    <property type="molecule type" value="Genomic_DNA"/>
</dbReference>
<evidence type="ECO:0000313" key="2">
    <source>
        <dbReference type="Proteomes" id="UP001438707"/>
    </source>
</evidence>
<organism evidence="1 2">
    <name type="scientific">Apatococcus lobatus</name>
    <dbReference type="NCBI Taxonomy" id="904363"/>
    <lineage>
        <taxon>Eukaryota</taxon>
        <taxon>Viridiplantae</taxon>
        <taxon>Chlorophyta</taxon>
        <taxon>core chlorophytes</taxon>
        <taxon>Trebouxiophyceae</taxon>
        <taxon>Chlorellales</taxon>
        <taxon>Chlorellaceae</taxon>
        <taxon>Apatococcus</taxon>
    </lineage>
</organism>
<evidence type="ECO:0000313" key="1">
    <source>
        <dbReference type="EMBL" id="KAK9825338.1"/>
    </source>
</evidence>
<dbReference type="Proteomes" id="UP001438707">
    <property type="component" value="Unassembled WGS sequence"/>
</dbReference>
<accession>A0AAW1QVK2</accession>
<protein>
    <submittedName>
        <fullName evidence="1">Uncharacterized protein</fullName>
    </submittedName>
</protein>
<comment type="caution">
    <text evidence="1">The sequence shown here is derived from an EMBL/GenBank/DDBJ whole genome shotgun (WGS) entry which is preliminary data.</text>
</comment>
<keyword evidence="2" id="KW-1185">Reference proteome</keyword>
<name>A0AAW1QVK2_9CHLO</name>
<proteinExistence type="predicted"/>
<reference evidence="1 2" key="1">
    <citation type="journal article" date="2024" name="Nat. Commun.">
        <title>Phylogenomics reveals the evolutionary origins of lichenization in chlorophyte algae.</title>
        <authorList>
            <person name="Puginier C."/>
            <person name="Libourel C."/>
            <person name="Otte J."/>
            <person name="Skaloud P."/>
            <person name="Haon M."/>
            <person name="Grisel S."/>
            <person name="Petersen M."/>
            <person name="Berrin J.G."/>
            <person name="Delaux P.M."/>
            <person name="Dal Grande F."/>
            <person name="Keller J."/>
        </authorList>
    </citation>
    <scope>NUCLEOTIDE SEQUENCE [LARGE SCALE GENOMIC DNA]</scope>
    <source>
        <strain evidence="1 2">SAG 2145</strain>
    </source>
</reference>